<protein>
    <submittedName>
        <fullName evidence="2">Uncharacterized protein</fullName>
    </submittedName>
</protein>
<organism evidence="2 3">
    <name type="scientific">Zymoseptoria tritici (strain ST99CH_3D7)</name>
    <dbReference type="NCBI Taxonomy" id="1276538"/>
    <lineage>
        <taxon>Eukaryota</taxon>
        <taxon>Fungi</taxon>
        <taxon>Dikarya</taxon>
        <taxon>Ascomycota</taxon>
        <taxon>Pezizomycotina</taxon>
        <taxon>Dothideomycetes</taxon>
        <taxon>Dothideomycetidae</taxon>
        <taxon>Mycosphaerellales</taxon>
        <taxon>Mycosphaerellaceae</taxon>
        <taxon>Zymoseptoria</taxon>
    </lineage>
</organism>
<evidence type="ECO:0000256" key="1">
    <source>
        <dbReference type="SAM" id="MobiDB-lite"/>
    </source>
</evidence>
<dbReference type="EMBL" id="LT853698">
    <property type="protein sequence ID" value="SMQ52885.1"/>
    <property type="molecule type" value="Genomic_DNA"/>
</dbReference>
<feature type="region of interest" description="Disordered" evidence="1">
    <location>
        <begin position="158"/>
        <end position="179"/>
    </location>
</feature>
<evidence type="ECO:0000313" key="3">
    <source>
        <dbReference type="Proteomes" id="UP000215127"/>
    </source>
</evidence>
<keyword evidence="3" id="KW-1185">Reference proteome</keyword>
<feature type="compositionally biased region" description="Polar residues" evidence="1">
    <location>
        <begin position="63"/>
        <end position="72"/>
    </location>
</feature>
<feature type="compositionally biased region" description="Polar residues" evidence="1">
    <location>
        <begin position="14"/>
        <end position="23"/>
    </location>
</feature>
<dbReference type="AlphaFoldDB" id="A0A1X7RZU4"/>
<gene>
    <name evidence="2" type="ORF">ZT3D7_G8038</name>
</gene>
<sequence>MSSFTNSKKADAQPSLSTSTSNDAADGENKTAAAQSANERPSYHTENIGSTPSSRRAPEDVANRNQNASGSSPPRRVAWTAVRTHPSGEASFTKYLDDGAFVASGSRPTPPPAPEPFKAAEFPTQRDEELMEKGEKLELHDGKGHGDVVDEVVYKGRGKAGGKEVGGVGSKGDKVGEKKQETVAGKKKFGSFNAMLYGPPAVDGNNEKK</sequence>
<name>A0A1X7RZU4_ZYMT9</name>
<feature type="region of interest" description="Disordered" evidence="1">
    <location>
        <begin position="1"/>
        <end position="121"/>
    </location>
</feature>
<feature type="compositionally biased region" description="Polar residues" evidence="1">
    <location>
        <begin position="32"/>
        <end position="54"/>
    </location>
</feature>
<dbReference type="Proteomes" id="UP000215127">
    <property type="component" value="Chromosome 7"/>
</dbReference>
<evidence type="ECO:0000313" key="2">
    <source>
        <dbReference type="EMBL" id="SMQ52885.1"/>
    </source>
</evidence>
<proteinExistence type="predicted"/>
<reference evidence="2 3" key="1">
    <citation type="submission" date="2016-06" db="EMBL/GenBank/DDBJ databases">
        <authorList>
            <person name="Kjaerup R.B."/>
            <person name="Dalgaard T.S."/>
            <person name="Juul-Madsen H.R."/>
        </authorList>
    </citation>
    <scope>NUCLEOTIDE SEQUENCE [LARGE SCALE GENOMIC DNA]</scope>
</reference>
<accession>A0A1X7RZU4</accession>